<gene>
    <name evidence="2" type="ORF">G3O08_00060</name>
</gene>
<evidence type="ECO:0000313" key="3">
    <source>
        <dbReference type="Proteomes" id="UP000486602"/>
    </source>
</evidence>
<comment type="caution">
    <text evidence="2">The sequence shown here is derived from an EMBL/GenBank/DDBJ whole genome shotgun (WGS) entry which is preliminary data.</text>
</comment>
<keyword evidence="1" id="KW-1133">Transmembrane helix</keyword>
<keyword evidence="1" id="KW-0472">Membrane</keyword>
<dbReference type="Proteomes" id="UP000486602">
    <property type="component" value="Unassembled WGS sequence"/>
</dbReference>
<feature type="transmembrane region" description="Helical" evidence="1">
    <location>
        <begin position="365"/>
        <end position="385"/>
    </location>
</feature>
<organism evidence="2 3">
    <name type="scientific">Cryomorpha ignava</name>
    <dbReference type="NCBI Taxonomy" id="101383"/>
    <lineage>
        <taxon>Bacteria</taxon>
        <taxon>Pseudomonadati</taxon>
        <taxon>Bacteroidota</taxon>
        <taxon>Flavobacteriia</taxon>
        <taxon>Flavobacteriales</taxon>
        <taxon>Cryomorphaceae</taxon>
        <taxon>Cryomorpha</taxon>
    </lineage>
</organism>
<feature type="transmembrane region" description="Helical" evidence="1">
    <location>
        <begin position="152"/>
        <end position="170"/>
    </location>
</feature>
<feature type="transmembrane region" description="Helical" evidence="1">
    <location>
        <begin position="268"/>
        <end position="287"/>
    </location>
</feature>
<evidence type="ECO:0000256" key="1">
    <source>
        <dbReference type="SAM" id="Phobius"/>
    </source>
</evidence>
<dbReference type="PANTHER" id="PTHR43044:SF1">
    <property type="entry name" value="QUINOL:CYTOCHROME C OXIDOREDUCTASE QUINONE-BINDING SUBUNIT 2"/>
    <property type="match status" value="1"/>
</dbReference>
<feature type="transmembrane region" description="Helical" evidence="1">
    <location>
        <begin position="336"/>
        <end position="359"/>
    </location>
</feature>
<keyword evidence="3" id="KW-1185">Reference proteome</keyword>
<feature type="transmembrane region" description="Helical" evidence="1">
    <location>
        <begin position="32"/>
        <end position="50"/>
    </location>
</feature>
<feature type="transmembrane region" description="Helical" evidence="1">
    <location>
        <begin position="62"/>
        <end position="86"/>
    </location>
</feature>
<evidence type="ECO:0000313" key="2">
    <source>
        <dbReference type="EMBL" id="NEN21896.1"/>
    </source>
</evidence>
<sequence length="409" mass="47411">MIVGAIAIIAGFFVYGENHHARWWSNMMINGFYFLGIALGALFFYALHFATETAWAVMLRRVMEAVFSFIPYASVVMIIVFIGSTFHWNHIYHWMDEATTMQYVTAASEGSAHPDYFYSLEAAEKAGADVMANPSYDELIANKTMYLNKPFFWIRTLIYLATFILFGNWFRKRSLKEDEVGGTEIHMKGYKRAAVYLVIFAVFSSTLSWDWLMSIDTHWFSTLYGWYVFSGMWVSAMNIITILTLYLISKGYLKEVNSSHLQDMGKWVFALSFLWSYLWFSQFMLIWYSNIPEEVTYFIVRINEYKVPFFGMFIVNFALPMVVLMSRDAKRNPGFLIAMGTIIFIGHYMDTFMLIVPGVMEKMAFGWLEVGFLLGFMGLFINRVFSSLAKAPLEPQKSPYLEESLHHSI</sequence>
<feature type="transmembrane region" description="Helical" evidence="1">
    <location>
        <begin position="307"/>
        <end position="324"/>
    </location>
</feature>
<feature type="transmembrane region" description="Helical" evidence="1">
    <location>
        <begin position="193"/>
        <end position="212"/>
    </location>
</feature>
<dbReference type="EMBL" id="JAAGVY010000001">
    <property type="protein sequence ID" value="NEN21896.1"/>
    <property type="molecule type" value="Genomic_DNA"/>
</dbReference>
<dbReference type="AlphaFoldDB" id="A0A7K3WJV0"/>
<keyword evidence="1" id="KW-0812">Transmembrane</keyword>
<feature type="transmembrane region" description="Helical" evidence="1">
    <location>
        <begin position="224"/>
        <end position="248"/>
    </location>
</feature>
<reference evidence="2 3" key="1">
    <citation type="submission" date="2020-02" db="EMBL/GenBank/DDBJ databases">
        <title>Out from the shadows clarifying the taxonomy of the family Cryomorphaceae and related taxa by utilizing the GTDB taxonomic framework.</title>
        <authorList>
            <person name="Bowman J.P."/>
        </authorList>
    </citation>
    <scope>NUCLEOTIDE SEQUENCE [LARGE SCALE GENOMIC DNA]</scope>
    <source>
        <strain evidence="2 3">QSSC 1-22</strain>
    </source>
</reference>
<proteinExistence type="predicted"/>
<dbReference type="PANTHER" id="PTHR43044">
    <property type="match status" value="1"/>
</dbReference>
<protein>
    <submittedName>
        <fullName evidence="2">Quinol:cytochrome C oxidoreductase</fullName>
    </submittedName>
</protein>
<accession>A0A7K3WJV0</accession>
<name>A0A7K3WJV0_9FLAO</name>